<dbReference type="AlphaFoldDB" id="A0A3B7MTU0"/>
<proteinExistence type="inferred from homology"/>
<dbReference type="InterPro" id="IPR028082">
    <property type="entry name" value="Peripla_BP_I"/>
</dbReference>
<dbReference type="Gene3D" id="3.40.50.2300">
    <property type="match status" value="2"/>
</dbReference>
<sequence>MSLVAGLLLPRSTDYPSLGFDILDGLRYSLKRAGQDNARFITENIGFGEDHDLNYARAEKLVLQENVDVMIVYCNAGNAEPLYKLAGIAGKPFIFLDPGMQLPEVAAPPHCYHISLQGIHACRIAGYMAGEQNRKVLMATSFYDGGYRGPWGYTRGLAAAGGTVCGNYVSGYKETEFNIDNYMQLLQHSGAQSVAACFSSYLANLFIKALKERDPSATALPFYCSPFMAEEILLAQCDFPGGTFHAIVPWSTTLQGEEQDVFMQVIRREKNKQANIFHLLGWEAGLLSLHAGKEGASALNGFSYDSPRGTVTIHPATRQTYAPLYKGVIVAGDQGKCALNILEMIPVSASEHEAVLDDKPEQGSGWKNNYLCI</sequence>
<protein>
    <submittedName>
        <fullName evidence="4">ABC transporter substrate-binding protein</fullName>
    </submittedName>
</protein>
<reference evidence="4 5" key="1">
    <citation type="submission" date="2018-09" db="EMBL/GenBank/DDBJ databases">
        <title>Genome sequencing of strain 6GH32-13.</title>
        <authorList>
            <person name="Weon H.-Y."/>
            <person name="Heo J."/>
            <person name="Kwon S.-W."/>
        </authorList>
    </citation>
    <scope>NUCLEOTIDE SEQUENCE [LARGE SCALE GENOMIC DNA]</scope>
    <source>
        <strain evidence="4 5">5GH32-13</strain>
    </source>
</reference>
<keyword evidence="5" id="KW-1185">Reference proteome</keyword>
<dbReference type="InterPro" id="IPR028081">
    <property type="entry name" value="Leu-bd"/>
</dbReference>
<gene>
    <name evidence="4" type="ORF">D3H65_14130</name>
</gene>
<evidence type="ECO:0000256" key="2">
    <source>
        <dbReference type="ARBA" id="ARBA00022729"/>
    </source>
</evidence>
<evidence type="ECO:0000259" key="3">
    <source>
        <dbReference type="Pfam" id="PF13458"/>
    </source>
</evidence>
<dbReference type="OrthoDB" id="947273at2"/>
<evidence type="ECO:0000256" key="1">
    <source>
        <dbReference type="ARBA" id="ARBA00010062"/>
    </source>
</evidence>
<name>A0A3B7MTU0_9BACT</name>
<dbReference type="KEGG" id="pseg:D3H65_14130"/>
<evidence type="ECO:0000313" key="5">
    <source>
        <dbReference type="Proteomes" id="UP000263900"/>
    </source>
</evidence>
<dbReference type="SUPFAM" id="SSF53822">
    <property type="entry name" value="Periplasmic binding protein-like I"/>
    <property type="match status" value="1"/>
</dbReference>
<evidence type="ECO:0000313" key="4">
    <source>
        <dbReference type="EMBL" id="AXY75045.1"/>
    </source>
</evidence>
<dbReference type="EMBL" id="CP032157">
    <property type="protein sequence ID" value="AXY75045.1"/>
    <property type="molecule type" value="Genomic_DNA"/>
</dbReference>
<keyword evidence="2" id="KW-0732">Signal</keyword>
<organism evidence="4 5">
    <name type="scientific">Paraflavitalea soli</name>
    <dbReference type="NCBI Taxonomy" id="2315862"/>
    <lineage>
        <taxon>Bacteria</taxon>
        <taxon>Pseudomonadati</taxon>
        <taxon>Bacteroidota</taxon>
        <taxon>Chitinophagia</taxon>
        <taxon>Chitinophagales</taxon>
        <taxon>Chitinophagaceae</taxon>
        <taxon>Paraflavitalea</taxon>
    </lineage>
</organism>
<dbReference type="Proteomes" id="UP000263900">
    <property type="component" value="Chromosome"/>
</dbReference>
<feature type="domain" description="Leucine-binding protein" evidence="3">
    <location>
        <begin position="6"/>
        <end position="326"/>
    </location>
</feature>
<comment type="similarity">
    <text evidence="1">Belongs to the leucine-binding protein family.</text>
</comment>
<dbReference type="Pfam" id="PF13458">
    <property type="entry name" value="Peripla_BP_6"/>
    <property type="match status" value="1"/>
</dbReference>
<accession>A0A3B7MTU0</accession>
<dbReference type="RefSeq" id="WP_119050927.1">
    <property type="nucleotide sequence ID" value="NZ_CP032157.1"/>
</dbReference>